<feature type="compositionally biased region" description="Polar residues" evidence="1">
    <location>
        <begin position="477"/>
        <end position="491"/>
    </location>
</feature>
<feature type="region of interest" description="Disordered" evidence="1">
    <location>
        <begin position="216"/>
        <end position="242"/>
    </location>
</feature>
<reference evidence="2" key="1">
    <citation type="journal article" date="2009" name="Nature">
        <title>The Schistosoma japonicum genome reveals features of host-parasite interplay.</title>
        <authorList>
            <person name="Liu F."/>
            <person name="Zhou Y."/>
            <person name="Wang Z.Q."/>
            <person name="Lu G."/>
            <person name="Zheng H."/>
            <person name="Brindley P.J."/>
            <person name="McManus D.P."/>
            <person name="Blair D."/>
            <person name="Zhang Q.H."/>
            <person name="Zhong Y."/>
            <person name="Wang S."/>
            <person name="Han Z.G."/>
            <person name="Chen Z."/>
        </authorList>
    </citation>
    <scope>NUCLEOTIDE SEQUENCE</scope>
    <source>
        <strain evidence="2">Anhui</strain>
    </source>
</reference>
<feature type="compositionally biased region" description="Basic and acidic residues" evidence="1">
    <location>
        <begin position="372"/>
        <end position="385"/>
    </location>
</feature>
<accession>C1LH89</accession>
<feature type="compositionally biased region" description="Polar residues" evidence="1">
    <location>
        <begin position="216"/>
        <end position="240"/>
    </location>
</feature>
<name>C1LH89_SCHJA</name>
<dbReference type="EMBL" id="FN318338">
    <property type="protein sequence ID" value="CAX74067.1"/>
    <property type="molecule type" value="mRNA"/>
</dbReference>
<feature type="region of interest" description="Disordered" evidence="1">
    <location>
        <begin position="103"/>
        <end position="123"/>
    </location>
</feature>
<evidence type="ECO:0000313" key="2">
    <source>
        <dbReference type="EMBL" id="CAX74067.1"/>
    </source>
</evidence>
<evidence type="ECO:0008006" key="3">
    <source>
        <dbReference type="Google" id="ProtNLM"/>
    </source>
</evidence>
<sequence length="511" mass="57197">MFVRPPTIRTNRNPRRRPLPVRAPLKEINRPLLRQVVRNSRSNPCYEAYILEVREGPTVNGSTNPWISVRDNVKGNNFVGLPVSICNTLLKHLLTCATVGDEHEIDSSEDSENTCTSSPSPKIAEEINPTEVFGEGASEGETVVKKISSRVKPMFQLCMLKPIRIVCEATGCTLEVTVRNPTAKQASPSTEEPTQTVQADPERRWLISAPLEVKGNISSSGDQTLDSSDIGNTTNGNSKRQYPWETRGTLELHESLMPKLLAFLADVVTRYRAVDLIPRVPSLYSASGERRFLFNLRDTRWGKRLHISQVTDMHRNIIGIPVEALVSFRSRLDEVIKSLGLEDQYTMRSSIYKDRENRPPFRQRRLPVPPRNDSKFAGESLDRENGTQGDEENDEINSNNTQSRTRGRDRHPLRTGVFSVSNRGSRNADIYESESGPRHNIGNRFGRRGNRTNGGRERPVKRRDKNQLAKGDLKASDGTNANEVNINSDIPNTPEPAVESTRMAPAAEASA</sequence>
<evidence type="ECO:0000256" key="1">
    <source>
        <dbReference type="SAM" id="MobiDB-lite"/>
    </source>
</evidence>
<dbReference type="Gene3D" id="3.10.450.700">
    <property type="match status" value="1"/>
</dbReference>
<organism evidence="2">
    <name type="scientific">Schistosoma japonicum</name>
    <name type="common">Blood fluke</name>
    <dbReference type="NCBI Taxonomy" id="6182"/>
    <lineage>
        <taxon>Eukaryota</taxon>
        <taxon>Metazoa</taxon>
        <taxon>Spiralia</taxon>
        <taxon>Lophotrochozoa</taxon>
        <taxon>Platyhelminthes</taxon>
        <taxon>Trematoda</taxon>
        <taxon>Digenea</taxon>
        <taxon>Strigeidida</taxon>
        <taxon>Schistosomatoidea</taxon>
        <taxon>Schistosomatidae</taxon>
        <taxon>Schistosoma</taxon>
    </lineage>
</organism>
<dbReference type="AlphaFoldDB" id="C1LH89"/>
<feature type="compositionally biased region" description="Basic and acidic residues" evidence="1">
    <location>
        <begin position="465"/>
        <end position="475"/>
    </location>
</feature>
<proteinExistence type="evidence at transcript level"/>
<feature type="region of interest" description="Disordered" evidence="1">
    <location>
        <begin position="350"/>
        <end position="511"/>
    </location>
</feature>
<reference evidence="2" key="2">
    <citation type="submission" date="2009-03" db="EMBL/GenBank/DDBJ databases">
        <authorList>
            <person name="Gang L."/>
        </authorList>
    </citation>
    <scope>NUCLEOTIDE SEQUENCE</scope>
    <source>
        <strain evidence="2">Anhui</strain>
    </source>
</reference>
<protein>
    <recommendedName>
        <fullName evidence="3">PUR alpha beta gamma DNA RNA binding</fullName>
    </recommendedName>
</protein>